<keyword evidence="1" id="KW-1133">Transmembrane helix</keyword>
<keyword evidence="1" id="KW-0472">Membrane</keyword>
<evidence type="ECO:0000313" key="2">
    <source>
        <dbReference type="EMBL" id="KPC63994.1"/>
    </source>
</evidence>
<keyword evidence="3" id="KW-1185">Reference proteome</keyword>
<dbReference type="PATRIC" id="fig|66876.3.peg.2893"/>
<feature type="transmembrane region" description="Helical" evidence="1">
    <location>
        <begin position="65"/>
        <end position="82"/>
    </location>
</feature>
<name>A0A0N0XWN6_9ACTN</name>
<evidence type="ECO:0000256" key="1">
    <source>
        <dbReference type="SAM" id="Phobius"/>
    </source>
</evidence>
<dbReference type="RefSeq" id="WP_157878486.1">
    <property type="nucleotide sequence ID" value="NZ_LGKG01000112.1"/>
</dbReference>
<gene>
    <name evidence="2" type="ORF">ADL29_13125</name>
</gene>
<evidence type="ECO:0000313" key="3">
    <source>
        <dbReference type="Proteomes" id="UP000037982"/>
    </source>
</evidence>
<proteinExistence type="predicted"/>
<feature type="transmembrane region" description="Helical" evidence="1">
    <location>
        <begin position="102"/>
        <end position="120"/>
    </location>
</feature>
<comment type="caution">
    <text evidence="2">The sequence shown here is derived from an EMBL/GenBank/DDBJ whole genome shotgun (WGS) entry which is preliminary data.</text>
</comment>
<reference evidence="3" key="1">
    <citation type="submission" date="2015-07" db="EMBL/GenBank/DDBJ databases">
        <authorList>
            <person name="Ju K.-S."/>
            <person name="Doroghazi J.R."/>
            <person name="Metcalf W.W."/>
        </authorList>
    </citation>
    <scope>NUCLEOTIDE SEQUENCE [LARGE SCALE GENOMIC DNA]</scope>
    <source>
        <strain evidence="3">NRRL ISP-5002</strain>
    </source>
</reference>
<accession>A0A0N0XWN6</accession>
<organism evidence="2 3">
    <name type="scientific">Streptomyces chattanoogensis</name>
    <dbReference type="NCBI Taxonomy" id="66876"/>
    <lineage>
        <taxon>Bacteria</taxon>
        <taxon>Bacillati</taxon>
        <taxon>Actinomycetota</taxon>
        <taxon>Actinomycetes</taxon>
        <taxon>Kitasatosporales</taxon>
        <taxon>Streptomycetaceae</taxon>
        <taxon>Streptomyces</taxon>
    </lineage>
</organism>
<sequence>MSSRSAAVSLAGIGACCALLSAVVHLVIAPEHLEETLYIGILFIIGSVALLLAAAGLVLRNSAAAWWLGALVSGGMILGFALSRTVGLPGYHETDWDPPYGMLSLVAEALFLAAFFAWYVTRPTLVPSAPVRPKVPAGR</sequence>
<dbReference type="AlphaFoldDB" id="A0A0N0XWN6"/>
<dbReference type="EMBL" id="LGKG01000112">
    <property type="protein sequence ID" value="KPC63994.1"/>
    <property type="molecule type" value="Genomic_DNA"/>
</dbReference>
<dbReference type="PROSITE" id="PS51257">
    <property type="entry name" value="PROKAR_LIPOPROTEIN"/>
    <property type="match status" value="1"/>
</dbReference>
<keyword evidence="1" id="KW-0812">Transmembrane</keyword>
<protein>
    <submittedName>
        <fullName evidence="2">Uncharacterized protein</fullName>
    </submittedName>
</protein>
<feature type="transmembrane region" description="Helical" evidence="1">
    <location>
        <begin position="36"/>
        <end position="58"/>
    </location>
</feature>
<dbReference type="Proteomes" id="UP000037982">
    <property type="component" value="Unassembled WGS sequence"/>
</dbReference>